<keyword evidence="2" id="KW-0614">Plasmid</keyword>
<dbReference type="EMBL" id="CP032331">
    <property type="protein sequence ID" value="QCO03404.1"/>
    <property type="molecule type" value="Genomic_DNA"/>
</dbReference>
<dbReference type="AlphaFoldDB" id="A0A4D8PXT5"/>
<proteinExistence type="predicted"/>
<evidence type="ECO:0000313" key="3">
    <source>
        <dbReference type="Proteomes" id="UP000298596"/>
    </source>
</evidence>
<evidence type="ECO:0000256" key="1">
    <source>
        <dbReference type="SAM" id="MobiDB-lite"/>
    </source>
</evidence>
<evidence type="ECO:0000313" key="2">
    <source>
        <dbReference type="EMBL" id="QCO03404.1"/>
    </source>
</evidence>
<protein>
    <submittedName>
        <fullName evidence="2">Uncharacterized protein</fullName>
    </submittedName>
</protein>
<dbReference type="Proteomes" id="UP000298596">
    <property type="component" value="Plasmid p1"/>
</dbReference>
<sequence length="210" mass="23646">MTTDLTRTDVPTDTRNIDADRELIKAIAMDIGKDVVAYVEVMYPKAIEATSSTFKLSLRNCVYNEIMGALEVIDADEIRTRLEERKKFRRQWTKAYRDLRKKDGGSAAAEEQAPRPFPILYPTRPPTGAPLSIPWSLIAPHRPQAQINHGQTLESLAERGGLAPCELLAVLEDRPHRRMHLEDAIRQIRALCDAFELGAAAERAKLETVE</sequence>
<reference evidence="2 3" key="1">
    <citation type="submission" date="2018-09" db="EMBL/GenBank/DDBJ databases">
        <title>Whole genome based analysis of evolution and adaptive divergence in Indian and Brazilian strains of Azospirillum brasilense.</title>
        <authorList>
            <person name="Singh C."/>
            <person name="Tripathi A.K."/>
        </authorList>
    </citation>
    <scope>NUCLEOTIDE SEQUENCE [LARGE SCALE GENOMIC DNA]</scope>
    <source>
        <strain evidence="2 3">MTCC4036</strain>
        <plasmid evidence="2 3">p1</plasmid>
    </source>
</reference>
<feature type="region of interest" description="Disordered" evidence="1">
    <location>
        <begin position="101"/>
        <end position="121"/>
    </location>
</feature>
<geneLocation type="plasmid" evidence="2">
    <name>p1</name>
</geneLocation>
<name>A0A4D8PXT5_AZOBR</name>
<gene>
    <name evidence="2" type="ORF">D3867_15120</name>
</gene>
<organism evidence="2 3">
    <name type="scientific">Azospirillum brasilense</name>
    <dbReference type="NCBI Taxonomy" id="192"/>
    <lineage>
        <taxon>Bacteria</taxon>
        <taxon>Pseudomonadati</taxon>
        <taxon>Pseudomonadota</taxon>
        <taxon>Alphaproteobacteria</taxon>
        <taxon>Rhodospirillales</taxon>
        <taxon>Azospirillaceae</taxon>
        <taxon>Azospirillum</taxon>
    </lineage>
</organism>
<accession>A0A4D8PXT5</accession>